<gene>
    <name evidence="3" type="ORF">F4694_001445</name>
</gene>
<protein>
    <recommendedName>
        <fullName evidence="5">Adenine/guanine phosphoribosyltransferase</fullName>
    </recommendedName>
</protein>
<reference evidence="4" key="1">
    <citation type="submission" date="2020-07" db="EMBL/GenBank/DDBJ databases">
        <authorList>
            <person name="Partida-Martinez L."/>
            <person name="Huntemann M."/>
            <person name="Clum A."/>
            <person name="Wang J."/>
            <person name="Palaniappan K."/>
            <person name="Ritter S."/>
            <person name="Chen I.-M."/>
            <person name="Stamatis D."/>
            <person name="Reddy T."/>
            <person name="O'Malley R."/>
            <person name="Daum C."/>
            <person name="Shapiro N."/>
            <person name="Ivanova N."/>
            <person name="Kyrpides N."/>
            <person name="Woyke T."/>
        </authorList>
    </citation>
    <scope>NUCLEOTIDE SEQUENCE [LARGE SCALE GENOMIC DNA]</scope>
    <source>
        <strain evidence="4">AT2.8</strain>
    </source>
</reference>
<evidence type="ECO:0000259" key="1">
    <source>
        <dbReference type="Pfam" id="PF12500"/>
    </source>
</evidence>
<dbReference type="Pfam" id="PF15609">
    <property type="entry name" value="PRTase_2"/>
    <property type="match status" value="1"/>
</dbReference>
<comment type="caution">
    <text evidence="3">The sequence shown here is derived from an EMBL/GenBank/DDBJ whole genome shotgun (WGS) entry which is preliminary data.</text>
</comment>
<proteinExistence type="predicted"/>
<dbReference type="CDD" id="cd06223">
    <property type="entry name" value="PRTases_typeI"/>
    <property type="match status" value="1"/>
</dbReference>
<feature type="domain" description="TRSP" evidence="1">
    <location>
        <begin position="304"/>
        <end position="429"/>
    </location>
</feature>
<reference evidence="4" key="2">
    <citation type="submission" date="2020-08" db="EMBL/GenBank/DDBJ databases">
        <title>The Agave Microbiome: Exploring the role of microbial communities in plant adaptations to desert environments.</title>
        <authorList>
            <person name="Partida-Martinez L.P."/>
        </authorList>
    </citation>
    <scope>NUCLEOTIDE SEQUENCE [LARGE SCALE GENOMIC DNA]</scope>
    <source>
        <strain evidence="4">AT2.8</strain>
    </source>
</reference>
<dbReference type="EMBL" id="JACCBX010000003">
    <property type="protein sequence ID" value="NYE04696.1"/>
    <property type="molecule type" value="Genomic_DNA"/>
</dbReference>
<dbReference type="InterPro" id="IPR011214">
    <property type="entry name" value="UCP020967"/>
</dbReference>
<sequence length="445" mass="50795">MKDTQISTLSKKTYTYTILDKITVDIEVTANSYQLPLEELFTMAARINKKRSFLFVSKVLGKHLPIQPQKGLLAAALLAARYAESIRKLNSHVSESLVRSFGKKETDFQSVSFIPKSVNPVVIGFAETATSLGHAFFDCFEEAEYFHTTREVMDHLTPCITFEEEHSHATSHRCYIPIDMIDHKREIILVDDEMTTGKTAINIIESIHTQFPRKDYTVISILDWRSEENKQQFTQLERKLGININVVSLMSGKVQVNEMGNLQELEQQPDTYKEIKTCLEVISLSAFFEKGIAGNCNETPYLKETGRFGIDSKNNLVLHQKINNAASVLRQRRMGSKTLCLGSGEFMYIPMKLAAEMGRNVFYQSTTRSPIYIQNIQGYGARHGIAFPNPEDQEVAHFVYNIPPGEYDELFVFFEREVPAENLQPLLKQFEKLQLKSIKIVFFSD</sequence>
<dbReference type="PIRSF" id="PIRSF020967">
    <property type="entry name" value="UCP020967"/>
    <property type="match status" value="1"/>
</dbReference>
<organism evidence="3 4">
    <name type="scientific">Neobacillus niacini</name>
    <dbReference type="NCBI Taxonomy" id="86668"/>
    <lineage>
        <taxon>Bacteria</taxon>
        <taxon>Bacillati</taxon>
        <taxon>Bacillota</taxon>
        <taxon>Bacilli</taxon>
        <taxon>Bacillales</taxon>
        <taxon>Bacillaceae</taxon>
        <taxon>Neobacillus</taxon>
    </lineage>
</organism>
<name>A0A852TA73_9BACI</name>
<evidence type="ECO:0000313" key="4">
    <source>
        <dbReference type="Proteomes" id="UP000548423"/>
    </source>
</evidence>
<dbReference type="Pfam" id="PF12500">
    <property type="entry name" value="TRSP"/>
    <property type="match status" value="1"/>
</dbReference>
<feature type="domain" description="Orotate phosphoribosyltransferase-like" evidence="2">
    <location>
        <begin position="40"/>
        <end position="253"/>
    </location>
</feature>
<dbReference type="InterPro" id="IPR022537">
    <property type="entry name" value="TRSP_dom"/>
</dbReference>
<evidence type="ECO:0000313" key="3">
    <source>
        <dbReference type="EMBL" id="NYE04696.1"/>
    </source>
</evidence>
<dbReference type="Proteomes" id="UP000548423">
    <property type="component" value="Unassembled WGS sequence"/>
</dbReference>
<dbReference type="InterPro" id="IPR041688">
    <property type="entry name" value="PRTase_2"/>
</dbReference>
<dbReference type="Gene3D" id="3.40.50.2020">
    <property type="match status" value="1"/>
</dbReference>
<accession>A0A852TA73</accession>
<evidence type="ECO:0000259" key="2">
    <source>
        <dbReference type="Pfam" id="PF15609"/>
    </source>
</evidence>
<dbReference type="InterPro" id="IPR000836">
    <property type="entry name" value="PRTase_dom"/>
</dbReference>
<dbReference type="InterPro" id="IPR029057">
    <property type="entry name" value="PRTase-like"/>
</dbReference>
<dbReference type="SUPFAM" id="SSF53271">
    <property type="entry name" value="PRTase-like"/>
    <property type="match status" value="1"/>
</dbReference>
<dbReference type="AlphaFoldDB" id="A0A852TA73"/>
<evidence type="ECO:0008006" key="5">
    <source>
        <dbReference type="Google" id="ProtNLM"/>
    </source>
</evidence>